<keyword evidence="7" id="KW-1185">Reference proteome</keyword>
<dbReference type="PANTHER" id="PTHR42887:SF1">
    <property type="entry name" value="BLR3961 PROTEIN"/>
    <property type="match status" value="1"/>
</dbReference>
<dbReference type="InterPro" id="IPR023166">
    <property type="entry name" value="BaiN-like_dom_sf"/>
</dbReference>
<evidence type="ECO:0000313" key="7">
    <source>
        <dbReference type="Proteomes" id="UP000314011"/>
    </source>
</evidence>
<evidence type="ECO:0000259" key="4">
    <source>
        <dbReference type="Pfam" id="PF03486"/>
    </source>
</evidence>
<organism evidence="6 7">
    <name type="scientific">Pelagovum pacificum</name>
    <dbReference type="NCBI Taxonomy" id="2588711"/>
    <lineage>
        <taxon>Bacteria</taxon>
        <taxon>Pseudomonadati</taxon>
        <taxon>Pseudomonadota</taxon>
        <taxon>Alphaproteobacteria</taxon>
        <taxon>Rhodobacterales</taxon>
        <taxon>Paracoccaceae</taxon>
        <taxon>Pelagovum</taxon>
    </lineage>
</organism>
<dbReference type="SUPFAM" id="SSF160996">
    <property type="entry name" value="HI0933 insert domain-like"/>
    <property type="match status" value="1"/>
</dbReference>
<dbReference type="EMBL" id="VFFF01000001">
    <property type="protein sequence ID" value="TNY33785.1"/>
    <property type="molecule type" value="Genomic_DNA"/>
</dbReference>
<gene>
    <name evidence="6" type="ORF">FHY64_11125</name>
</gene>
<sequence length="400" mass="41946">METEKDKPDALIVGAGPAGLMAAEVLSGAGLSVLVAESMPSPGRKLLMAGKSGLNLTREAEGFHEAYGELAPALRTALDAFGPAEVRAWAEGLGQTLFTGSTGRVFPVVMKASPLLRAWLARLEGQGVELRRRCRFVGWEAGAVLLEDNGALQRLRPEITVLAAGGASWRRLGSDGSWAAAFRADSLAPFAPANAGLRVDWSHHMAARFGDPVKGCALLAGGERSRGEFVISARGLEGGGIYAVSRAVRGGAPLSIDLAPDLSEAEVRARLSRSRGKASLSNHLRKSLSLDPARLALLQEFGRPLPDDLAPLVKALPVRHAGLRPLDEAISTAGGLKFAALDEGLMLKDRPGTFAAGEMLDWEAPTGGYLLTACFATGRHAALAALDWRAGQATQESAVP</sequence>
<dbReference type="OrthoDB" id="5288829at2"/>
<evidence type="ECO:0000313" key="6">
    <source>
        <dbReference type="EMBL" id="TNY33785.1"/>
    </source>
</evidence>
<dbReference type="RefSeq" id="WP_140194509.1">
    <property type="nucleotide sequence ID" value="NZ_CP065915.1"/>
</dbReference>
<dbReference type="Gene3D" id="3.50.50.60">
    <property type="entry name" value="FAD/NAD(P)-binding domain"/>
    <property type="match status" value="1"/>
</dbReference>
<dbReference type="InterPro" id="IPR057661">
    <property type="entry name" value="RsdA/BaiN/AoA(So)_Rossmann"/>
</dbReference>
<dbReference type="InterPro" id="IPR055178">
    <property type="entry name" value="RsdA/BaiN/AoA(So)-like_dom"/>
</dbReference>
<dbReference type="PANTHER" id="PTHR42887">
    <property type="entry name" value="OS12G0638800 PROTEIN"/>
    <property type="match status" value="1"/>
</dbReference>
<dbReference type="AlphaFoldDB" id="A0A5C5GGC2"/>
<dbReference type="InterPro" id="IPR036188">
    <property type="entry name" value="FAD/NAD-bd_sf"/>
</dbReference>
<dbReference type="Pfam" id="PF22780">
    <property type="entry name" value="HI0933_like_1st"/>
    <property type="match status" value="1"/>
</dbReference>
<dbReference type="Gene3D" id="1.10.8.260">
    <property type="entry name" value="HI0933 insert domain-like"/>
    <property type="match status" value="1"/>
</dbReference>
<dbReference type="Proteomes" id="UP000314011">
    <property type="component" value="Unassembled WGS sequence"/>
</dbReference>
<proteinExistence type="predicted"/>
<evidence type="ECO:0000256" key="2">
    <source>
        <dbReference type="ARBA" id="ARBA00022630"/>
    </source>
</evidence>
<dbReference type="Pfam" id="PF03486">
    <property type="entry name" value="HI0933_like"/>
    <property type="match status" value="1"/>
</dbReference>
<feature type="domain" description="RsdA/BaiN/AoA(So)-like Rossmann fold-like" evidence="4">
    <location>
        <begin position="9"/>
        <end position="382"/>
    </location>
</feature>
<keyword evidence="3" id="KW-0274">FAD</keyword>
<dbReference type="PRINTS" id="PR00368">
    <property type="entry name" value="FADPNR"/>
</dbReference>
<dbReference type="InterPro" id="IPR022460">
    <property type="entry name" value="Flavoprotein_PP4765"/>
</dbReference>
<feature type="domain" description="RsdA/BaiN/AoA(So)-like insert" evidence="5">
    <location>
        <begin position="192"/>
        <end position="331"/>
    </location>
</feature>
<reference evidence="6 7" key="1">
    <citation type="submission" date="2019-06" db="EMBL/GenBank/DDBJ databases">
        <title>Genome of new Rhodobacteraceae sp. SM1903.</title>
        <authorList>
            <person name="Ren X."/>
        </authorList>
    </citation>
    <scope>NUCLEOTIDE SEQUENCE [LARGE SCALE GENOMIC DNA]</scope>
    <source>
        <strain evidence="6 7">SM1903</strain>
    </source>
</reference>
<keyword evidence="2" id="KW-0285">Flavoprotein</keyword>
<evidence type="ECO:0000259" key="5">
    <source>
        <dbReference type="Pfam" id="PF22780"/>
    </source>
</evidence>
<evidence type="ECO:0000256" key="3">
    <source>
        <dbReference type="ARBA" id="ARBA00022827"/>
    </source>
</evidence>
<dbReference type="NCBIfam" id="TIGR03862">
    <property type="entry name" value="flavo_PP4765"/>
    <property type="match status" value="1"/>
</dbReference>
<accession>A0A5C5GGC2</accession>
<dbReference type="Gene3D" id="2.40.30.10">
    <property type="entry name" value="Translation factors"/>
    <property type="match status" value="1"/>
</dbReference>
<dbReference type="NCBIfam" id="TIGR00275">
    <property type="entry name" value="aminoacetone oxidase family FAD-binding enzyme"/>
    <property type="match status" value="1"/>
</dbReference>
<protein>
    <submittedName>
        <fullName evidence="6">TIGR03862 family flavoprotein</fullName>
    </submittedName>
</protein>
<comment type="caution">
    <text evidence="6">The sequence shown here is derived from an EMBL/GenBank/DDBJ whole genome shotgun (WGS) entry which is preliminary data.</text>
</comment>
<name>A0A5C5GGC2_9RHOB</name>
<comment type="cofactor">
    <cofactor evidence="1">
        <name>FAD</name>
        <dbReference type="ChEBI" id="CHEBI:57692"/>
    </cofactor>
</comment>
<evidence type="ECO:0000256" key="1">
    <source>
        <dbReference type="ARBA" id="ARBA00001974"/>
    </source>
</evidence>
<dbReference type="InterPro" id="IPR004792">
    <property type="entry name" value="BaiN-like"/>
</dbReference>
<dbReference type="SUPFAM" id="SSF51905">
    <property type="entry name" value="FAD/NAD(P)-binding domain"/>
    <property type="match status" value="1"/>
</dbReference>